<evidence type="ECO:0000313" key="3">
    <source>
        <dbReference type="Proteomes" id="UP000789595"/>
    </source>
</evidence>
<sequence>MATLISEFDDPPGAAKRPEEPPAVDLAAAAATGDVEALRRAFEAQLAAQEQRHAAELRAAALGDAKVPLLGATKRLLAEADAMRASRNRGDEDEDVFAGPTNDDGAPPADVARAIAAARALPEHRRHDAYAVDLCLAEHAWAAQDWGRARVACRRVLRAAERVCTKKPPPKDAVAVLERARADRGRVAAGDVNSLDAALSNGDFELASLLAEQISARLDPPDDCPGEDSWV</sequence>
<proteinExistence type="predicted"/>
<dbReference type="AlphaFoldDB" id="A0A8J2WY26"/>
<comment type="caution">
    <text evidence="2">The sequence shown here is derived from an EMBL/GenBank/DDBJ whole genome shotgun (WGS) entry which is preliminary data.</text>
</comment>
<feature type="region of interest" description="Disordered" evidence="1">
    <location>
        <begin position="1"/>
        <end position="21"/>
    </location>
</feature>
<evidence type="ECO:0000256" key="1">
    <source>
        <dbReference type="SAM" id="MobiDB-lite"/>
    </source>
</evidence>
<gene>
    <name evidence="2" type="ORF">PECAL_3P04050</name>
</gene>
<name>A0A8J2WY26_9STRA</name>
<feature type="region of interest" description="Disordered" evidence="1">
    <location>
        <begin position="85"/>
        <end position="107"/>
    </location>
</feature>
<dbReference type="EMBL" id="CAKKNE010000003">
    <property type="protein sequence ID" value="CAH0370510.1"/>
    <property type="molecule type" value="Genomic_DNA"/>
</dbReference>
<accession>A0A8J2WY26</accession>
<reference evidence="2" key="1">
    <citation type="submission" date="2021-11" db="EMBL/GenBank/DDBJ databases">
        <authorList>
            <consortium name="Genoscope - CEA"/>
            <person name="William W."/>
        </authorList>
    </citation>
    <scope>NUCLEOTIDE SEQUENCE</scope>
</reference>
<dbReference type="Proteomes" id="UP000789595">
    <property type="component" value="Unassembled WGS sequence"/>
</dbReference>
<evidence type="ECO:0000313" key="2">
    <source>
        <dbReference type="EMBL" id="CAH0370510.1"/>
    </source>
</evidence>
<protein>
    <submittedName>
        <fullName evidence="2">Uncharacterized protein</fullName>
    </submittedName>
</protein>
<organism evidence="2 3">
    <name type="scientific">Pelagomonas calceolata</name>
    <dbReference type="NCBI Taxonomy" id="35677"/>
    <lineage>
        <taxon>Eukaryota</taxon>
        <taxon>Sar</taxon>
        <taxon>Stramenopiles</taxon>
        <taxon>Ochrophyta</taxon>
        <taxon>Pelagophyceae</taxon>
        <taxon>Pelagomonadales</taxon>
        <taxon>Pelagomonadaceae</taxon>
        <taxon>Pelagomonas</taxon>
    </lineage>
</organism>
<keyword evidence="3" id="KW-1185">Reference proteome</keyword>